<dbReference type="PANTHER" id="PTHR35788">
    <property type="entry name" value="EXPORTED PROTEIN-RELATED"/>
    <property type="match status" value="1"/>
</dbReference>
<dbReference type="InterPro" id="IPR007391">
    <property type="entry name" value="Vancomycin_resist_VanW"/>
</dbReference>
<comment type="caution">
    <text evidence="2">The sequence shown here is derived from an EMBL/GenBank/DDBJ whole genome shotgun (WGS) entry which is preliminary data.</text>
</comment>
<accession>A0A8J4DFN6</accession>
<dbReference type="EMBL" id="BOOR01000089">
    <property type="protein sequence ID" value="GII59581.1"/>
    <property type="molecule type" value="Genomic_DNA"/>
</dbReference>
<dbReference type="Pfam" id="PF12229">
    <property type="entry name" value="PG_binding_4"/>
    <property type="match status" value="2"/>
</dbReference>
<dbReference type="PANTHER" id="PTHR35788:SF1">
    <property type="entry name" value="EXPORTED PROTEIN"/>
    <property type="match status" value="1"/>
</dbReference>
<dbReference type="AlphaFoldDB" id="A0A8J4DFN6"/>
<dbReference type="RefSeq" id="WP_203949627.1">
    <property type="nucleotide sequence ID" value="NZ_BOOR01000089.1"/>
</dbReference>
<organism evidence="2 3">
    <name type="scientific">Planotetraspora thailandica</name>
    <dbReference type="NCBI Taxonomy" id="487172"/>
    <lineage>
        <taxon>Bacteria</taxon>
        <taxon>Bacillati</taxon>
        <taxon>Actinomycetota</taxon>
        <taxon>Actinomycetes</taxon>
        <taxon>Streptosporangiales</taxon>
        <taxon>Streptosporangiaceae</taxon>
        <taxon>Planotetraspora</taxon>
    </lineage>
</organism>
<keyword evidence="3" id="KW-1185">Reference proteome</keyword>
<reference evidence="2" key="1">
    <citation type="submission" date="2021-01" db="EMBL/GenBank/DDBJ databases">
        <title>Whole genome shotgun sequence of Planotetraspora thailandica NBRC 104271.</title>
        <authorList>
            <person name="Komaki H."/>
            <person name="Tamura T."/>
        </authorList>
    </citation>
    <scope>NUCLEOTIDE SEQUENCE</scope>
    <source>
        <strain evidence="2">NBRC 104271</strain>
    </source>
</reference>
<protein>
    <submittedName>
        <fullName evidence="2">Vanomycin resistance protein VanB</fullName>
    </submittedName>
</protein>
<gene>
    <name evidence="2" type="ORF">Pth03_79700</name>
</gene>
<dbReference type="Proteomes" id="UP000605992">
    <property type="component" value="Unassembled WGS sequence"/>
</dbReference>
<evidence type="ECO:0000259" key="1">
    <source>
        <dbReference type="Pfam" id="PF12229"/>
    </source>
</evidence>
<feature type="domain" description="YoaR-like putative peptidoglycan binding" evidence="1">
    <location>
        <begin position="272"/>
        <end position="340"/>
    </location>
</feature>
<feature type="domain" description="YoaR-like putative peptidoglycan binding" evidence="1">
    <location>
        <begin position="104"/>
        <end position="207"/>
    </location>
</feature>
<dbReference type="Pfam" id="PF04294">
    <property type="entry name" value="VanW"/>
    <property type="match status" value="1"/>
</dbReference>
<evidence type="ECO:0000313" key="3">
    <source>
        <dbReference type="Proteomes" id="UP000605992"/>
    </source>
</evidence>
<evidence type="ECO:0000313" key="2">
    <source>
        <dbReference type="EMBL" id="GII59581.1"/>
    </source>
</evidence>
<name>A0A8J4DFN6_9ACTN</name>
<sequence>MASSHPTPTPTPTPAPAHARRRLRRVTLVSLGVAAAVAAGYAAAAAVLAGETLPGTTVAGVDIGGLAPGAAEERLRERVAAQAARPLTAHLVAAGRIVERTPLAPAELGLSLDARASVAAAGAGWPSPADVVRTLLGGQEVAPRVAVDEQRFAARVARLAEDVDVPVREGAVAYRDLEPRVTLPRDGRALDQAAASRELRAAFLRSPEPVALPLAVVRPQVSADMVRSVARTSARTAVAEPLTLKNGSRQAVLEPAEFAPHLRFVTTGPERMEPSFDAEKLAADLRPRLIGADEAPRDATFEISGGKPRVVPSRSGQAIDAAGLGRTVAETIATGASRTIVVPIENGTPELTTAQARKLGITEKVSSFTTQHPCCAPRVTNIHRISEIVNGHVVMPGETFSLNGLVGKRDRARGFVEAPMILNGRYVDDVGGGVSQFTTTMFNAVFFGGFQDVQHTPHTFYISRYPAGRESTVSFPQPDFRWRNDSPYGVFITTSYTDTSVTVNFWSTKRYDIESQSSAHYNPKSFAVLTDSGPDCIPMTGADGFTIDVWRIFKKDGEVVRRQKFQTTYAPEPQLTCDSTQS</sequence>
<dbReference type="InterPro" id="IPR052913">
    <property type="entry name" value="Glycopeptide_resist_protein"/>
</dbReference>
<dbReference type="InterPro" id="IPR022029">
    <property type="entry name" value="YoaR-like_PG-bd"/>
</dbReference>
<proteinExistence type="predicted"/>